<comment type="subcellular location">
    <subcellularLocation>
        <location evidence="1">Membrane</location>
    </subcellularLocation>
</comment>
<keyword evidence="4" id="KW-0472">Membrane</keyword>
<name>A0AA97KVQ4_EUBMA</name>
<evidence type="ECO:0000256" key="4">
    <source>
        <dbReference type="ARBA" id="ARBA00023136"/>
    </source>
</evidence>
<dbReference type="InterPro" id="IPR053891">
    <property type="entry name" value="Shisa_N"/>
</dbReference>
<keyword evidence="8" id="KW-1185">Reference proteome</keyword>
<dbReference type="GO" id="GO:0048172">
    <property type="term" value="P:regulation of short-term neuronal synaptic plasticity"/>
    <property type="evidence" value="ECO:0007669"/>
    <property type="project" value="TreeGrafter"/>
</dbReference>
<dbReference type="GO" id="GO:0014069">
    <property type="term" value="C:postsynaptic density"/>
    <property type="evidence" value="ECO:0007669"/>
    <property type="project" value="TreeGrafter"/>
</dbReference>
<dbReference type="InterPro" id="IPR026910">
    <property type="entry name" value="Shisa"/>
</dbReference>
<sequence>MGRRHLLLLLPFALCALALLLTTQAAGPPRTPRGNRTQGAATPRRSSKLVKEQLNQTLASTSASAIPASSGGSQGRAGGGGGGGGPARVASSGSAGSSSPAYDTCMGYYDVSGQWDKEFECNNSQKDFRYCCGTCNYRFCCNKRSEKLNQYMCRNNGRGPTTDSMTTATSNGGSGDISNVYDPNEDTTNATVYISCGAIAFVVIAGIFAKVAYDKARQPPQEMNIHRALADILRQQGPIPIAHCERETISAIDTSPKDNTPVRTSSKNHYTPVRTSKSNPGHYGKDFYRSGGPDFHNFISSGFVTLGRGHSKDDQEPNYNHLILSSANQTPSNEKPRMNSILTSATEPYDLSFSRSFQNLSHLPPSYESAIKTNPSKYSSLKRLTDKDAEEYYSRKRHLPDLAARGTLPLNVIQLSQKQTIQRERPRRVMRAMSQDRVLSPERVMPEEFSMSYERILSDEQLLSTERLHSQDPLLSPEHSGFGEQSMSRALSHSDVFVSTPVLDRYRMTKMHSHPSASNNLYNTLSMNQTSAKRQAFASRRHNTVEQLHYIPGHHHYRTGSKTEVTV</sequence>
<dbReference type="RefSeq" id="XP_054833165.1">
    <property type="nucleotide sequence ID" value="XM_054977190.1"/>
</dbReference>
<evidence type="ECO:0000256" key="3">
    <source>
        <dbReference type="ARBA" id="ARBA00022989"/>
    </source>
</evidence>
<feature type="compositionally biased region" description="Low complexity" evidence="5">
    <location>
        <begin position="87"/>
        <end position="99"/>
    </location>
</feature>
<gene>
    <name evidence="9" type="primary">LOC129328250</name>
</gene>
<keyword evidence="6" id="KW-0732">Signal</keyword>
<feature type="compositionally biased region" description="Low complexity" evidence="5">
    <location>
        <begin position="59"/>
        <end position="71"/>
    </location>
</feature>
<dbReference type="GeneID" id="129328250"/>
<feature type="compositionally biased region" description="Polar residues" evidence="5">
    <location>
        <begin position="253"/>
        <end position="279"/>
    </location>
</feature>
<dbReference type="GO" id="GO:0032281">
    <property type="term" value="C:AMPA glutamate receptor complex"/>
    <property type="evidence" value="ECO:0007669"/>
    <property type="project" value="TreeGrafter"/>
</dbReference>
<organism evidence="8 9">
    <name type="scientific">Eublepharis macularius</name>
    <name type="common">Leopard gecko</name>
    <name type="synonym">Cyrtodactylus macularius</name>
    <dbReference type="NCBI Taxonomy" id="481883"/>
    <lineage>
        <taxon>Eukaryota</taxon>
        <taxon>Metazoa</taxon>
        <taxon>Chordata</taxon>
        <taxon>Craniata</taxon>
        <taxon>Vertebrata</taxon>
        <taxon>Euteleostomi</taxon>
        <taxon>Lepidosauria</taxon>
        <taxon>Squamata</taxon>
        <taxon>Bifurcata</taxon>
        <taxon>Gekkota</taxon>
        <taxon>Eublepharidae</taxon>
        <taxon>Eublepharinae</taxon>
        <taxon>Eublepharis</taxon>
    </lineage>
</organism>
<proteinExistence type="predicted"/>
<evidence type="ECO:0000256" key="6">
    <source>
        <dbReference type="SAM" id="SignalP"/>
    </source>
</evidence>
<evidence type="ECO:0000259" key="7">
    <source>
        <dbReference type="Pfam" id="PF13908"/>
    </source>
</evidence>
<dbReference type="AlphaFoldDB" id="A0AA97KVQ4"/>
<dbReference type="KEGG" id="emc:129328250"/>
<accession>A0AA97KVQ4</accession>
<dbReference type="GO" id="GO:0045211">
    <property type="term" value="C:postsynaptic membrane"/>
    <property type="evidence" value="ECO:0007669"/>
    <property type="project" value="TreeGrafter"/>
</dbReference>
<reference evidence="9" key="1">
    <citation type="submission" date="2025-08" db="UniProtKB">
        <authorList>
            <consortium name="RefSeq"/>
        </authorList>
    </citation>
    <scope>IDENTIFICATION</scope>
    <source>
        <tissue evidence="9">Blood</tissue>
    </source>
</reference>
<dbReference type="Pfam" id="PF13908">
    <property type="entry name" value="Shisa_N"/>
    <property type="match status" value="1"/>
</dbReference>
<protein>
    <submittedName>
        <fullName evidence="9">Protein shisa-6-like</fullName>
    </submittedName>
</protein>
<feature type="chain" id="PRO_5041708953" evidence="6">
    <location>
        <begin position="26"/>
        <end position="567"/>
    </location>
</feature>
<evidence type="ECO:0000256" key="2">
    <source>
        <dbReference type="ARBA" id="ARBA00022692"/>
    </source>
</evidence>
<evidence type="ECO:0000256" key="1">
    <source>
        <dbReference type="ARBA" id="ARBA00004370"/>
    </source>
</evidence>
<feature type="region of interest" description="Disordered" evidence="5">
    <location>
        <begin position="25"/>
        <end position="99"/>
    </location>
</feature>
<evidence type="ECO:0000313" key="9">
    <source>
        <dbReference type="RefSeq" id="XP_054833165.1"/>
    </source>
</evidence>
<dbReference type="PANTHER" id="PTHR31774">
    <property type="entry name" value="PROTEIN SHISA-9-RELATED"/>
    <property type="match status" value="1"/>
</dbReference>
<feature type="signal peptide" evidence="6">
    <location>
        <begin position="1"/>
        <end position="25"/>
    </location>
</feature>
<keyword evidence="3" id="KW-1133">Transmembrane helix</keyword>
<dbReference type="Proteomes" id="UP001190640">
    <property type="component" value="Chromosome 4"/>
</dbReference>
<evidence type="ECO:0000256" key="5">
    <source>
        <dbReference type="SAM" id="MobiDB-lite"/>
    </source>
</evidence>
<dbReference type="GO" id="GO:0032591">
    <property type="term" value="C:dendritic spine membrane"/>
    <property type="evidence" value="ECO:0007669"/>
    <property type="project" value="TreeGrafter"/>
</dbReference>
<keyword evidence="2" id="KW-0812">Transmembrane</keyword>
<feature type="compositionally biased region" description="Gly residues" evidence="5">
    <location>
        <begin position="72"/>
        <end position="86"/>
    </location>
</feature>
<feature type="region of interest" description="Disordered" evidence="5">
    <location>
        <begin position="253"/>
        <end position="286"/>
    </location>
</feature>
<evidence type="ECO:0000313" key="8">
    <source>
        <dbReference type="Proteomes" id="UP001190640"/>
    </source>
</evidence>
<dbReference type="PANTHER" id="PTHR31774:SF0">
    <property type="entry name" value="PROTEIN SHISA-6"/>
    <property type="match status" value="1"/>
</dbReference>
<feature type="domain" description="Shisa N-terminal" evidence="7">
    <location>
        <begin position="103"/>
        <end position="155"/>
    </location>
</feature>